<comment type="similarity">
    <text evidence="1 5">Belongs to the iron/ascorbate-dependent oxidoreductase family.</text>
</comment>
<evidence type="ECO:0000256" key="1">
    <source>
        <dbReference type="ARBA" id="ARBA00008056"/>
    </source>
</evidence>
<dbReference type="Proteomes" id="UP000236161">
    <property type="component" value="Unassembled WGS sequence"/>
</dbReference>
<dbReference type="PROSITE" id="PS51471">
    <property type="entry name" value="FE2OG_OXY"/>
    <property type="match status" value="1"/>
</dbReference>
<keyword evidence="3 5" id="KW-0560">Oxidoreductase</keyword>
<feature type="domain" description="Fe2OG dioxygenase" evidence="6">
    <location>
        <begin position="194"/>
        <end position="305"/>
    </location>
</feature>
<sequence>MATASADEKRLAALRAFDETKTGVKGLVAAGATAVPFFFRLPSPPPLPPPPPPHLSIPTVDLSLPRPLAVQSLLSAARHWGFFQLVNHSVPLPLIRRTLAAVRSFYSLPAADRARHYSRSTSSSVIYNSNLDLFRSAAASWRDTLTVKAPADVEKIPAECREQVMEWDAEATAVARLVMGMLGEGLGIGERRLEEMSCLQGRTMVCHCYPPCPEPELTMGVMDHTDPSILTILLRDETEGLQVKMEEGDDQSWWVDLNPLSDAIIVNVGDLLQIISNDELKSASHRVVANAGKEDGISIAVFFKPALNGESDFYGPLPELLSPEKPPRFRRFTLPEFMGTFFSAELKSRSLADHFRRQPE</sequence>
<dbReference type="PANTHER" id="PTHR10209:SF751">
    <property type="entry name" value="OS06G0255100 PROTEIN"/>
    <property type="match status" value="1"/>
</dbReference>
<evidence type="ECO:0000313" key="8">
    <source>
        <dbReference type="Proteomes" id="UP000236161"/>
    </source>
</evidence>
<dbReference type="FunFam" id="2.60.120.330:FF:000026">
    <property type="entry name" value="DIBOA-glucoside dioxygenase BX6"/>
    <property type="match status" value="1"/>
</dbReference>
<dbReference type="PANTHER" id="PTHR10209">
    <property type="entry name" value="OXIDOREDUCTASE, 2OG-FE II OXYGENASE FAMILY PROTEIN"/>
    <property type="match status" value="1"/>
</dbReference>
<dbReference type="EMBL" id="KZ451960">
    <property type="protein sequence ID" value="PKA57846.1"/>
    <property type="molecule type" value="Genomic_DNA"/>
</dbReference>
<evidence type="ECO:0000313" key="7">
    <source>
        <dbReference type="EMBL" id="PKA57846.1"/>
    </source>
</evidence>
<reference evidence="7 8" key="1">
    <citation type="journal article" date="2017" name="Nature">
        <title>The Apostasia genome and the evolution of orchids.</title>
        <authorList>
            <person name="Zhang G.Q."/>
            <person name="Liu K.W."/>
            <person name="Li Z."/>
            <person name="Lohaus R."/>
            <person name="Hsiao Y.Y."/>
            <person name="Niu S.C."/>
            <person name="Wang J.Y."/>
            <person name="Lin Y.C."/>
            <person name="Xu Q."/>
            <person name="Chen L.J."/>
            <person name="Yoshida K."/>
            <person name="Fujiwara S."/>
            <person name="Wang Z.W."/>
            <person name="Zhang Y.Q."/>
            <person name="Mitsuda N."/>
            <person name="Wang M."/>
            <person name="Liu G.H."/>
            <person name="Pecoraro L."/>
            <person name="Huang H.X."/>
            <person name="Xiao X.J."/>
            <person name="Lin M."/>
            <person name="Wu X.Y."/>
            <person name="Wu W.L."/>
            <person name="Chen Y.Y."/>
            <person name="Chang S.B."/>
            <person name="Sakamoto S."/>
            <person name="Ohme-Takagi M."/>
            <person name="Yagi M."/>
            <person name="Zeng S.J."/>
            <person name="Shen C.Y."/>
            <person name="Yeh C.M."/>
            <person name="Luo Y.B."/>
            <person name="Tsai W.C."/>
            <person name="Van de Peer Y."/>
            <person name="Liu Z.J."/>
        </authorList>
    </citation>
    <scope>NUCLEOTIDE SEQUENCE [LARGE SCALE GENOMIC DNA]</scope>
    <source>
        <strain evidence="8">cv. Shenzhen</strain>
        <tissue evidence="7">Stem</tissue>
    </source>
</reference>
<dbReference type="GO" id="GO:0046872">
    <property type="term" value="F:metal ion binding"/>
    <property type="evidence" value="ECO:0007669"/>
    <property type="project" value="UniProtKB-KW"/>
</dbReference>
<organism evidence="7 8">
    <name type="scientific">Apostasia shenzhenica</name>
    <dbReference type="NCBI Taxonomy" id="1088818"/>
    <lineage>
        <taxon>Eukaryota</taxon>
        <taxon>Viridiplantae</taxon>
        <taxon>Streptophyta</taxon>
        <taxon>Embryophyta</taxon>
        <taxon>Tracheophyta</taxon>
        <taxon>Spermatophyta</taxon>
        <taxon>Magnoliopsida</taxon>
        <taxon>Liliopsida</taxon>
        <taxon>Asparagales</taxon>
        <taxon>Orchidaceae</taxon>
        <taxon>Apostasioideae</taxon>
        <taxon>Apostasia</taxon>
    </lineage>
</organism>
<gene>
    <name evidence="7" type="ORF">AXF42_Ash015224</name>
</gene>
<dbReference type="InterPro" id="IPR005123">
    <property type="entry name" value="Oxoglu/Fe-dep_dioxygenase_dom"/>
</dbReference>
<keyword evidence="4 5" id="KW-0408">Iron</keyword>
<dbReference type="InterPro" id="IPR044861">
    <property type="entry name" value="IPNS-like_FE2OG_OXY"/>
</dbReference>
<evidence type="ECO:0000256" key="5">
    <source>
        <dbReference type="RuleBase" id="RU003682"/>
    </source>
</evidence>
<protein>
    <submittedName>
        <fullName evidence="7">1-aminocyclopropane-1-carboxylate oxidase like 4</fullName>
        <ecNumber evidence="7">1.14.20.2</ecNumber>
    </submittedName>
</protein>
<dbReference type="Gene3D" id="2.60.120.330">
    <property type="entry name" value="B-lactam Antibiotic, Isopenicillin N Synthase, Chain"/>
    <property type="match status" value="1"/>
</dbReference>
<keyword evidence="8" id="KW-1185">Reference proteome</keyword>
<proteinExistence type="inferred from homology"/>
<evidence type="ECO:0000256" key="4">
    <source>
        <dbReference type="ARBA" id="ARBA00023004"/>
    </source>
</evidence>
<dbReference type="InterPro" id="IPR027443">
    <property type="entry name" value="IPNS-like_sf"/>
</dbReference>
<dbReference type="Pfam" id="PF03171">
    <property type="entry name" value="2OG-FeII_Oxy"/>
    <property type="match status" value="1"/>
</dbReference>
<dbReference type="Pfam" id="PF14226">
    <property type="entry name" value="DIOX_N"/>
    <property type="match status" value="1"/>
</dbReference>
<keyword evidence="2 5" id="KW-0479">Metal-binding</keyword>
<evidence type="ECO:0000259" key="6">
    <source>
        <dbReference type="PROSITE" id="PS51471"/>
    </source>
</evidence>
<dbReference type="GO" id="GO:0051213">
    <property type="term" value="F:dioxygenase activity"/>
    <property type="evidence" value="ECO:0007669"/>
    <property type="project" value="UniProtKB-ARBA"/>
</dbReference>
<dbReference type="InterPro" id="IPR026992">
    <property type="entry name" value="DIOX_N"/>
</dbReference>
<dbReference type="EC" id="1.14.20.2" evidence="7"/>
<dbReference type="STRING" id="1088818.A0A2I0AQV0"/>
<dbReference type="OrthoDB" id="288590at2759"/>
<evidence type="ECO:0000256" key="2">
    <source>
        <dbReference type="ARBA" id="ARBA00022723"/>
    </source>
</evidence>
<evidence type="ECO:0000256" key="3">
    <source>
        <dbReference type="ARBA" id="ARBA00023002"/>
    </source>
</evidence>
<accession>A0A2I0AQV0</accession>
<dbReference type="AlphaFoldDB" id="A0A2I0AQV0"/>
<dbReference type="SUPFAM" id="SSF51197">
    <property type="entry name" value="Clavaminate synthase-like"/>
    <property type="match status" value="1"/>
</dbReference>
<name>A0A2I0AQV0_9ASPA</name>